<evidence type="ECO:0000313" key="1">
    <source>
        <dbReference type="EMBL" id="GJT27991.1"/>
    </source>
</evidence>
<organism evidence="1 2">
    <name type="scientific">Tanacetum coccineum</name>
    <dbReference type="NCBI Taxonomy" id="301880"/>
    <lineage>
        <taxon>Eukaryota</taxon>
        <taxon>Viridiplantae</taxon>
        <taxon>Streptophyta</taxon>
        <taxon>Embryophyta</taxon>
        <taxon>Tracheophyta</taxon>
        <taxon>Spermatophyta</taxon>
        <taxon>Magnoliopsida</taxon>
        <taxon>eudicotyledons</taxon>
        <taxon>Gunneridae</taxon>
        <taxon>Pentapetalae</taxon>
        <taxon>asterids</taxon>
        <taxon>campanulids</taxon>
        <taxon>Asterales</taxon>
        <taxon>Asteraceae</taxon>
        <taxon>Asteroideae</taxon>
        <taxon>Anthemideae</taxon>
        <taxon>Anthemidinae</taxon>
        <taxon>Tanacetum</taxon>
    </lineage>
</organism>
<dbReference type="EMBL" id="BQNB010014424">
    <property type="protein sequence ID" value="GJT27991.1"/>
    <property type="molecule type" value="Genomic_DNA"/>
</dbReference>
<protein>
    <submittedName>
        <fullName evidence="1">Uncharacterized protein</fullName>
    </submittedName>
</protein>
<keyword evidence="2" id="KW-1185">Reference proteome</keyword>
<accession>A0ABQ5CQ47</accession>
<evidence type="ECO:0000313" key="2">
    <source>
        <dbReference type="Proteomes" id="UP001151760"/>
    </source>
</evidence>
<proteinExistence type="predicted"/>
<comment type="caution">
    <text evidence="1">The sequence shown here is derived from an EMBL/GenBank/DDBJ whole genome shotgun (WGS) entry which is preliminary data.</text>
</comment>
<name>A0ABQ5CQ47_9ASTR</name>
<reference evidence="1" key="1">
    <citation type="journal article" date="2022" name="Int. J. Mol. Sci.">
        <title>Draft Genome of Tanacetum Coccineum: Genomic Comparison of Closely Related Tanacetum-Family Plants.</title>
        <authorList>
            <person name="Yamashiro T."/>
            <person name="Shiraishi A."/>
            <person name="Nakayama K."/>
            <person name="Satake H."/>
        </authorList>
    </citation>
    <scope>NUCLEOTIDE SEQUENCE</scope>
</reference>
<reference evidence="1" key="2">
    <citation type="submission" date="2022-01" db="EMBL/GenBank/DDBJ databases">
        <authorList>
            <person name="Yamashiro T."/>
            <person name="Shiraishi A."/>
            <person name="Satake H."/>
            <person name="Nakayama K."/>
        </authorList>
    </citation>
    <scope>NUCLEOTIDE SEQUENCE</scope>
</reference>
<sequence length="75" mass="8516">MSMSAMHNAIMEDGDKDRAPMFAPAEAVYIILTEIDNDIYSTLKACSNAKEMWEAIERLMQGENINKQDVETNLF</sequence>
<dbReference type="Proteomes" id="UP001151760">
    <property type="component" value="Unassembled WGS sequence"/>
</dbReference>
<gene>
    <name evidence="1" type="ORF">Tco_0908266</name>
</gene>